<dbReference type="InterPro" id="IPR034660">
    <property type="entry name" value="DinB/YfiT-like"/>
</dbReference>
<protein>
    <submittedName>
        <fullName evidence="2">Uncharacterized protein (TIGR03083 family)</fullName>
    </submittedName>
</protein>
<dbReference type="Pfam" id="PF11716">
    <property type="entry name" value="MDMPI_N"/>
    <property type="match status" value="1"/>
</dbReference>
<evidence type="ECO:0000259" key="1">
    <source>
        <dbReference type="Pfam" id="PF11716"/>
    </source>
</evidence>
<name>A0A543F9V4_9NOCA</name>
<dbReference type="EMBL" id="VFPG01000001">
    <property type="protein sequence ID" value="TQM30616.1"/>
    <property type="molecule type" value="Genomic_DNA"/>
</dbReference>
<sequence length="255" mass="28090">MTTTTFPAPAGMRRSALDRATAMRLAATEYTRVHDAAAELGAEDWSKPTDCTEWTVHQMISHVVGMAAMAASPRENLRQNRIANKRPNGEARMIDALTGLQVREFGTRSPEELVAMLAELGPRAAKTRRRTPALLRALPMPGTQVVNGYAEKWSFGYLLDVILTRDPWMHRVDLARATGREFTTTAEHDGVLVDDVVHEWAQRHGRPYRLTLTGPAGGAWTNGEAEPLELDAIEFCRTLSGRADGTGLLATEVPF</sequence>
<evidence type="ECO:0000313" key="2">
    <source>
        <dbReference type="EMBL" id="TQM30616.1"/>
    </source>
</evidence>
<dbReference type="NCBIfam" id="TIGR03083">
    <property type="entry name" value="maleylpyruvate isomerase family mycothiol-dependent enzyme"/>
    <property type="match status" value="1"/>
</dbReference>
<keyword evidence="3" id="KW-1185">Reference proteome</keyword>
<dbReference type="Gene3D" id="1.20.120.450">
    <property type="entry name" value="dinb family like domain"/>
    <property type="match status" value="1"/>
</dbReference>
<dbReference type="SUPFAM" id="SSF109854">
    <property type="entry name" value="DinB/YfiT-like putative metalloenzymes"/>
    <property type="match status" value="1"/>
</dbReference>
<reference evidence="2 3" key="1">
    <citation type="submission" date="2019-06" db="EMBL/GenBank/DDBJ databases">
        <title>Sequencing the genomes of 1000 actinobacteria strains.</title>
        <authorList>
            <person name="Klenk H.-P."/>
        </authorList>
    </citation>
    <scope>NUCLEOTIDE SEQUENCE [LARGE SCALE GENOMIC DNA]</scope>
    <source>
        <strain evidence="2 3">DSM 103495</strain>
    </source>
</reference>
<comment type="caution">
    <text evidence="2">The sequence shown here is derived from an EMBL/GenBank/DDBJ whole genome shotgun (WGS) entry which is preliminary data.</text>
</comment>
<dbReference type="RefSeq" id="WP_246123959.1">
    <property type="nucleotide sequence ID" value="NZ_VFPG01000001.1"/>
</dbReference>
<dbReference type="InterPro" id="IPR024344">
    <property type="entry name" value="MDMPI_metal-binding"/>
</dbReference>
<evidence type="ECO:0000313" key="3">
    <source>
        <dbReference type="Proteomes" id="UP000316331"/>
    </source>
</evidence>
<dbReference type="Proteomes" id="UP000316331">
    <property type="component" value="Unassembled WGS sequence"/>
</dbReference>
<proteinExistence type="predicted"/>
<organism evidence="2 3">
    <name type="scientific">Nocardia bhagyanarayanae</name>
    <dbReference type="NCBI Taxonomy" id="1215925"/>
    <lineage>
        <taxon>Bacteria</taxon>
        <taxon>Bacillati</taxon>
        <taxon>Actinomycetota</taxon>
        <taxon>Actinomycetes</taxon>
        <taxon>Mycobacteriales</taxon>
        <taxon>Nocardiaceae</taxon>
        <taxon>Nocardia</taxon>
    </lineage>
</organism>
<feature type="domain" description="Mycothiol-dependent maleylpyruvate isomerase metal-binding" evidence="1">
    <location>
        <begin position="29"/>
        <end position="175"/>
    </location>
</feature>
<dbReference type="GO" id="GO:0046872">
    <property type="term" value="F:metal ion binding"/>
    <property type="evidence" value="ECO:0007669"/>
    <property type="project" value="InterPro"/>
</dbReference>
<accession>A0A543F9V4</accession>
<gene>
    <name evidence="2" type="ORF">FB390_2250</name>
</gene>
<dbReference type="AlphaFoldDB" id="A0A543F9V4"/>
<dbReference type="InterPro" id="IPR017517">
    <property type="entry name" value="Maleyloyr_isom"/>
</dbReference>